<organism evidence="8 9">
    <name type="scientific">Frieseomelitta varia</name>
    <dbReference type="NCBI Taxonomy" id="561572"/>
    <lineage>
        <taxon>Eukaryota</taxon>
        <taxon>Metazoa</taxon>
        <taxon>Ecdysozoa</taxon>
        <taxon>Arthropoda</taxon>
        <taxon>Hexapoda</taxon>
        <taxon>Insecta</taxon>
        <taxon>Pterygota</taxon>
        <taxon>Neoptera</taxon>
        <taxon>Endopterygota</taxon>
        <taxon>Hymenoptera</taxon>
        <taxon>Apocrita</taxon>
        <taxon>Aculeata</taxon>
        <taxon>Apoidea</taxon>
        <taxon>Anthophila</taxon>
        <taxon>Apidae</taxon>
        <taxon>Frieseomelitta</taxon>
    </lineage>
</organism>
<feature type="transmembrane region" description="Helical" evidence="7">
    <location>
        <begin position="249"/>
        <end position="272"/>
    </location>
</feature>
<dbReference type="GO" id="GO:0016020">
    <property type="term" value="C:membrane"/>
    <property type="evidence" value="ECO:0007669"/>
    <property type="project" value="UniProtKB-SubCell"/>
</dbReference>
<protein>
    <recommendedName>
        <fullName evidence="6">Protein THEM6</fullName>
    </recommendedName>
</protein>
<gene>
    <name evidence="8" type="ORF">E2986_12557</name>
</gene>
<dbReference type="PANTHER" id="PTHR12475:SF11">
    <property type="entry name" value="PROTEIN THEM6"/>
    <property type="match status" value="1"/>
</dbReference>
<keyword evidence="3 7" id="KW-1133">Transmembrane helix</keyword>
<dbReference type="Gene3D" id="1.10.1450.10">
    <property type="entry name" value="Tetraspanin"/>
    <property type="match status" value="1"/>
</dbReference>
<dbReference type="EMBL" id="WNWW01000961">
    <property type="protein sequence ID" value="KAF3420348.1"/>
    <property type="molecule type" value="Genomic_DNA"/>
</dbReference>
<feature type="transmembrane region" description="Helical" evidence="7">
    <location>
        <begin position="379"/>
        <end position="405"/>
    </location>
</feature>
<comment type="caution">
    <text evidence="8">The sequence shown here is derived from an EMBL/GenBank/DDBJ whole genome shotgun (WGS) entry which is preliminary data.</text>
</comment>
<dbReference type="CDD" id="cd03165">
    <property type="entry name" value="NET-5_like_LEL"/>
    <property type="match status" value="1"/>
</dbReference>
<evidence type="ECO:0000256" key="3">
    <source>
        <dbReference type="ARBA" id="ARBA00022989"/>
    </source>
</evidence>
<sequence length="422" mass="48495">MITCWILTGVFGAIVLLYSLIEVHYFLRMFLTVFLARFCKKRVHILDETTVYGICITTDVDTLLYHMNNARYLRELDFARADFYERTSLYREICSQGSGVVQGAATIRYRRFLKPLSVFKITSKIIYWDEKSVFMEHRFITPNDGFVRAIAMCRQRLLDCSAEAVIGSLMERGVKQNGNVEAGVTQLCACGILGAGLWLRLAYSGYTTLVPHYSFASADSLLLAAGCVTFVIAFFGCCGAWFQSRCMLITYFFLVILMFLGEFMLGTLAFIFREHLAKSLKDELLFGIEKHYNVTREPGTLPAIWDHIHTEFHCCGVRDYTDWFRINAWPTEDRVPDSCCIQRERYCGRLDLEERNKELWYQEGCATAIQMWLVTRLHVVGTVGLVVAFLQLFGQVASMILFCTVRHKRSSHTYKSYDTTNT</sequence>
<dbReference type="PANTHER" id="PTHR12475">
    <property type="match status" value="1"/>
</dbReference>
<dbReference type="Proteomes" id="UP000655588">
    <property type="component" value="Unassembled WGS sequence"/>
</dbReference>
<evidence type="ECO:0000256" key="6">
    <source>
        <dbReference type="ARBA" id="ARBA00041112"/>
    </source>
</evidence>
<dbReference type="InterPro" id="IPR008952">
    <property type="entry name" value="Tetraspanin_EC2_sf"/>
</dbReference>
<dbReference type="Gene3D" id="3.10.129.10">
    <property type="entry name" value="Hotdog Thioesterase"/>
    <property type="match status" value="1"/>
</dbReference>
<reference evidence="8" key="1">
    <citation type="submission" date="2019-11" db="EMBL/GenBank/DDBJ databases">
        <title>The nuclear and mitochondrial genomes of Frieseomelitta varia - a highly eusocial stingless bee (Meliponini) with a permanently sterile worker caste.</title>
        <authorList>
            <person name="Freitas F.C.P."/>
            <person name="Lourenco A.P."/>
            <person name="Nunes F.M.F."/>
            <person name="Paschoal A.R."/>
            <person name="Abreu F.C.P."/>
            <person name="Barbin F.O."/>
            <person name="Bataglia L."/>
            <person name="Cardoso-Junior C.A.M."/>
            <person name="Cervoni M.S."/>
            <person name="Silva S.R."/>
            <person name="Dalarmi F."/>
            <person name="Del Lama M.A."/>
            <person name="Depintor T.S."/>
            <person name="Ferreira K.M."/>
            <person name="Goria P.S."/>
            <person name="Jaskot M.C."/>
            <person name="Lago D.C."/>
            <person name="Luna-Lucena D."/>
            <person name="Moda L.M."/>
            <person name="Nascimento L."/>
            <person name="Pedrino M."/>
            <person name="Rabico F.O."/>
            <person name="Sanches F.C."/>
            <person name="Santos D.E."/>
            <person name="Santos C.G."/>
            <person name="Vieira J."/>
            <person name="Lopes T.F."/>
            <person name="Barchuk A.R."/>
            <person name="Hartfelder K."/>
            <person name="Simoes Z.L.P."/>
            <person name="Bitondi M.M.G."/>
            <person name="Pinheiro D.G."/>
        </authorList>
    </citation>
    <scope>NUCLEOTIDE SEQUENCE</scope>
    <source>
        <strain evidence="8">USP_RPSP 00005682</strain>
        <tissue evidence="8">Whole individual</tissue>
    </source>
</reference>
<dbReference type="CDD" id="cd00586">
    <property type="entry name" value="4HBT"/>
    <property type="match status" value="1"/>
</dbReference>
<keyword evidence="2 7" id="KW-0812">Transmembrane</keyword>
<feature type="transmembrane region" description="Helical" evidence="7">
    <location>
        <begin position="180"/>
        <end position="201"/>
    </location>
</feature>
<feature type="transmembrane region" description="Helical" evidence="7">
    <location>
        <begin position="221"/>
        <end position="242"/>
    </location>
</feature>
<dbReference type="InterPro" id="IPR029069">
    <property type="entry name" value="HotDog_dom_sf"/>
</dbReference>
<evidence type="ECO:0000256" key="2">
    <source>
        <dbReference type="ARBA" id="ARBA00022692"/>
    </source>
</evidence>
<evidence type="ECO:0000256" key="7">
    <source>
        <dbReference type="SAM" id="Phobius"/>
    </source>
</evidence>
<accession>A0A833S414</accession>
<evidence type="ECO:0000313" key="9">
    <source>
        <dbReference type="Proteomes" id="UP000655588"/>
    </source>
</evidence>
<dbReference type="InterPro" id="IPR051490">
    <property type="entry name" value="THEM6_lcsJ_thioesterase"/>
</dbReference>
<evidence type="ECO:0000256" key="4">
    <source>
        <dbReference type="ARBA" id="ARBA00023136"/>
    </source>
</evidence>
<evidence type="ECO:0000256" key="1">
    <source>
        <dbReference type="ARBA" id="ARBA00004141"/>
    </source>
</evidence>
<evidence type="ECO:0000256" key="5">
    <source>
        <dbReference type="ARBA" id="ARBA00038228"/>
    </source>
</evidence>
<evidence type="ECO:0000313" key="8">
    <source>
        <dbReference type="EMBL" id="KAF3420348.1"/>
    </source>
</evidence>
<comment type="similarity">
    <text evidence="5">Belongs to the THEM6 family.</text>
</comment>
<feature type="transmembrane region" description="Helical" evidence="7">
    <location>
        <begin position="6"/>
        <end position="27"/>
    </location>
</feature>
<comment type="subcellular location">
    <subcellularLocation>
        <location evidence="1">Membrane</location>
        <topology evidence="1">Multi-pass membrane protein</topology>
    </subcellularLocation>
</comment>
<dbReference type="PRINTS" id="PR00259">
    <property type="entry name" value="TMFOUR"/>
</dbReference>
<dbReference type="Pfam" id="PF13279">
    <property type="entry name" value="4HBT_2"/>
    <property type="match status" value="1"/>
</dbReference>
<proteinExistence type="inferred from homology"/>
<name>A0A833S414_9HYME</name>
<dbReference type="SUPFAM" id="SSF54637">
    <property type="entry name" value="Thioesterase/thiol ester dehydrase-isomerase"/>
    <property type="match status" value="1"/>
</dbReference>
<dbReference type="Pfam" id="PF00335">
    <property type="entry name" value="Tetraspanin"/>
    <property type="match status" value="1"/>
</dbReference>
<dbReference type="InterPro" id="IPR018499">
    <property type="entry name" value="Tetraspanin/Peripherin"/>
</dbReference>
<dbReference type="SUPFAM" id="SSF48652">
    <property type="entry name" value="Tetraspanin"/>
    <property type="match status" value="1"/>
</dbReference>
<keyword evidence="9" id="KW-1185">Reference proteome</keyword>
<dbReference type="AlphaFoldDB" id="A0A833S414"/>
<keyword evidence="4 7" id="KW-0472">Membrane</keyword>